<sequence>MSVGVRLARKASSFAMTRGKFGETRMNADTTGRPVEFDTDDDLQEHLALLEADAHAEDRVVPDAFSRRTFEDVHADFLAVKDEVEHLRARLSVVTQQADTVIRSRAEWADASAHAQLGDYPWLKLAGAMAGTYVLASLVRTIPLGSAFTAALPLVAAAIQRRTEG</sequence>
<organism evidence="1 2">
    <name type="scientific">Rhizobium altiplani</name>
    <dbReference type="NCBI Taxonomy" id="1864509"/>
    <lineage>
        <taxon>Bacteria</taxon>
        <taxon>Pseudomonadati</taxon>
        <taxon>Pseudomonadota</taxon>
        <taxon>Alphaproteobacteria</taxon>
        <taxon>Hyphomicrobiales</taxon>
        <taxon>Rhizobiaceae</taxon>
        <taxon>Rhizobium/Agrobacterium group</taxon>
        <taxon>Rhizobium</taxon>
    </lineage>
</organism>
<dbReference type="Proteomes" id="UP000068164">
    <property type="component" value="Unassembled WGS sequence"/>
</dbReference>
<dbReference type="OrthoDB" id="8404663at2"/>
<evidence type="ECO:0000313" key="2">
    <source>
        <dbReference type="Proteomes" id="UP000068164"/>
    </source>
</evidence>
<dbReference type="EMBL" id="LNCD01000101">
    <property type="protein sequence ID" value="KWV47898.1"/>
    <property type="molecule type" value="Genomic_DNA"/>
</dbReference>
<accession>A0A109JFD5</accession>
<proteinExistence type="predicted"/>
<evidence type="ECO:0000313" key="1">
    <source>
        <dbReference type="EMBL" id="KWV47898.1"/>
    </source>
</evidence>
<comment type="caution">
    <text evidence="1">The sequence shown here is derived from an EMBL/GenBank/DDBJ whole genome shotgun (WGS) entry which is preliminary data.</text>
</comment>
<protein>
    <submittedName>
        <fullName evidence="1">Uncharacterized protein</fullName>
    </submittedName>
</protein>
<dbReference type="AlphaFoldDB" id="A0A109JFD5"/>
<gene>
    <name evidence="1" type="ORF">AS026_12515</name>
</gene>
<name>A0A109JFD5_9HYPH</name>
<keyword evidence="2" id="KW-1185">Reference proteome</keyword>
<reference evidence="1 2" key="1">
    <citation type="submission" date="2015-11" db="EMBL/GenBank/DDBJ databases">
        <title>Draft Genome Sequence of the Strain BR 10423 (Rhizobium sp.) isolated from nodules of Mimosa pudica.</title>
        <authorList>
            <person name="Barauna A.C."/>
            <person name="Zilli J.E."/>
            <person name="Simoes-Araujo J.L."/>
            <person name="Reis V.M."/>
            <person name="James E.K."/>
            <person name="Reis F.B.Jr."/>
            <person name="Rouws L.F."/>
            <person name="Passos S.R."/>
            <person name="Gois S.R."/>
        </authorList>
    </citation>
    <scope>NUCLEOTIDE SEQUENCE [LARGE SCALE GENOMIC DNA]</scope>
    <source>
        <strain evidence="1 2">BR10423</strain>
    </source>
</reference>